<dbReference type="Proteomes" id="UP000037904">
    <property type="component" value="Unassembled WGS sequence"/>
</dbReference>
<feature type="chain" id="PRO_5005835234" evidence="1">
    <location>
        <begin position="22"/>
        <end position="213"/>
    </location>
</feature>
<name>A0A0M9ENZ3_FUSLA</name>
<feature type="signal peptide" evidence="1">
    <location>
        <begin position="1"/>
        <end position="21"/>
    </location>
</feature>
<evidence type="ECO:0000313" key="3">
    <source>
        <dbReference type="Proteomes" id="UP000037904"/>
    </source>
</evidence>
<reference evidence="2 3" key="1">
    <citation type="submission" date="2015-04" db="EMBL/GenBank/DDBJ databases">
        <title>The draft genome sequence of Fusarium langsethiae, a T-2/HT-2 mycotoxin producer.</title>
        <authorList>
            <person name="Lysoe E."/>
            <person name="Divon H.H."/>
            <person name="Terzi V."/>
            <person name="Orru L."/>
            <person name="Lamontanara A."/>
            <person name="Kolseth A.-K."/>
            <person name="Frandsen R.J."/>
            <person name="Nielsen K."/>
            <person name="Thrane U."/>
        </authorList>
    </citation>
    <scope>NUCLEOTIDE SEQUENCE [LARGE SCALE GENOMIC DNA]</scope>
    <source>
        <strain evidence="2 3">Fl201059</strain>
    </source>
</reference>
<dbReference type="AlphaFoldDB" id="A0A0M9ENZ3"/>
<evidence type="ECO:0000256" key="1">
    <source>
        <dbReference type="SAM" id="SignalP"/>
    </source>
</evidence>
<dbReference type="OrthoDB" id="4960012at2759"/>
<protein>
    <submittedName>
        <fullName evidence="2">Infection structure specific protein</fullName>
    </submittedName>
</protein>
<evidence type="ECO:0000313" key="2">
    <source>
        <dbReference type="EMBL" id="KPA36928.1"/>
    </source>
</evidence>
<gene>
    <name evidence="2" type="ORF">FLAG1_10277</name>
</gene>
<organism evidence="2 3">
    <name type="scientific">Fusarium langsethiae</name>
    <dbReference type="NCBI Taxonomy" id="179993"/>
    <lineage>
        <taxon>Eukaryota</taxon>
        <taxon>Fungi</taxon>
        <taxon>Dikarya</taxon>
        <taxon>Ascomycota</taxon>
        <taxon>Pezizomycotina</taxon>
        <taxon>Sordariomycetes</taxon>
        <taxon>Hypocreomycetidae</taxon>
        <taxon>Hypocreales</taxon>
        <taxon>Nectriaceae</taxon>
        <taxon>Fusarium</taxon>
    </lineage>
</organism>
<dbReference type="EMBL" id="JXCE01000514">
    <property type="protein sequence ID" value="KPA36928.1"/>
    <property type="molecule type" value="Genomic_DNA"/>
</dbReference>
<sequence length="213" mass="22434">MQTKYLSILGATAAAFTGVSARDVQHVDVVHIFQTLHVTNQVPNFTPNKRSVNALFVRDSDDECQSSATSILRNFPTPTGSLRDYVSTASSATDACTLKVPASLSSDLMSYYTTLAEWETDNSDGLVKFIEKCASQDDLDEFNEELGGSECSGLGTLVFTAASTTKTVDLQTALPNYTPAALPTTVNDAGVARGISKFAAAAAAGVAGFMIAV</sequence>
<keyword evidence="3" id="KW-1185">Reference proteome</keyword>
<keyword evidence="1" id="KW-0732">Signal</keyword>
<proteinExistence type="predicted"/>
<comment type="caution">
    <text evidence="2">The sequence shown here is derived from an EMBL/GenBank/DDBJ whole genome shotgun (WGS) entry which is preliminary data.</text>
</comment>
<accession>A0A0M9ENZ3</accession>